<dbReference type="GO" id="GO:0005975">
    <property type="term" value="P:carbohydrate metabolic process"/>
    <property type="evidence" value="ECO:0007669"/>
    <property type="project" value="InterPro"/>
</dbReference>
<dbReference type="OrthoDB" id="9763933at2"/>
<evidence type="ECO:0000313" key="7">
    <source>
        <dbReference type="Proteomes" id="UP000032544"/>
    </source>
</evidence>
<evidence type="ECO:0000256" key="4">
    <source>
        <dbReference type="PIRSR" id="PIRSR606710-2"/>
    </source>
</evidence>
<dbReference type="PATRIC" id="fig|1544798.3.peg.2074"/>
<dbReference type="PANTHER" id="PTHR42812">
    <property type="entry name" value="BETA-XYLOSIDASE"/>
    <property type="match status" value="1"/>
</dbReference>
<feature type="site" description="Important for catalytic activity, responsible for pKa modulation of the active site Glu and correct orientation of both the proton donor and substrate" evidence="4">
    <location>
        <position position="186"/>
    </location>
</feature>
<dbReference type="InterPro" id="IPR006710">
    <property type="entry name" value="Glyco_hydro_43"/>
</dbReference>
<proteinExistence type="inferred from homology"/>
<keyword evidence="7" id="KW-1185">Reference proteome</keyword>
<reference evidence="6 7" key="1">
    <citation type="submission" date="2014-09" db="EMBL/GenBank/DDBJ databases">
        <title>Draft Genome Sequence of Draconibacterium sp. JN14CK-3.</title>
        <authorList>
            <person name="Dong C."/>
            <person name="Lai Q."/>
            <person name="Shao Z."/>
        </authorList>
    </citation>
    <scope>NUCLEOTIDE SEQUENCE [LARGE SCALE GENOMIC DNA]</scope>
    <source>
        <strain evidence="6 7">JN14CK-3</strain>
    </source>
</reference>
<comment type="caution">
    <text evidence="6">The sequence shown here is derived from an EMBL/GenBank/DDBJ whole genome shotgun (WGS) entry which is preliminary data.</text>
</comment>
<dbReference type="PANTHER" id="PTHR42812:SF14">
    <property type="entry name" value="SECRETED PROTEIN"/>
    <property type="match status" value="1"/>
</dbReference>
<evidence type="ECO:0000256" key="2">
    <source>
        <dbReference type="ARBA" id="ARBA00022801"/>
    </source>
</evidence>
<evidence type="ECO:0000256" key="3">
    <source>
        <dbReference type="ARBA" id="ARBA00023295"/>
    </source>
</evidence>
<dbReference type="GO" id="GO:0004553">
    <property type="term" value="F:hydrolase activity, hydrolyzing O-glycosyl compounds"/>
    <property type="evidence" value="ECO:0007669"/>
    <property type="project" value="InterPro"/>
</dbReference>
<evidence type="ECO:0000256" key="5">
    <source>
        <dbReference type="RuleBase" id="RU361187"/>
    </source>
</evidence>
<comment type="similarity">
    <text evidence="1 5">Belongs to the glycosyl hydrolase 43 family.</text>
</comment>
<dbReference type="InterPro" id="IPR023296">
    <property type="entry name" value="Glyco_hydro_beta-prop_sf"/>
</dbReference>
<keyword evidence="3 5" id="KW-0326">Glycosidase</keyword>
<accession>A0A0D8JGB6</accession>
<protein>
    <submittedName>
        <fullName evidence="6">Beta-xylosidase</fullName>
    </submittedName>
</protein>
<gene>
    <name evidence="6" type="ORF">LH29_10315</name>
</gene>
<organism evidence="6 7">
    <name type="scientific">Draconibacterium sediminis</name>
    <dbReference type="NCBI Taxonomy" id="1544798"/>
    <lineage>
        <taxon>Bacteria</taxon>
        <taxon>Pseudomonadati</taxon>
        <taxon>Bacteroidota</taxon>
        <taxon>Bacteroidia</taxon>
        <taxon>Marinilabiliales</taxon>
        <taxon>Prolixibacteraceae</taxon>
        <taxon>Draconibacterium</taxon>
    </lineage>
</organism>
<dbReference type="InterPro" id="IPR051795">
    <property type="entry name" value="Glycosyl_Hydrlase_43"/>
</dbReference>
<dbReference type="SUPFAM" id="SSF75005">
    <property type="entry name" value="Arabinanase/levansucrase/invertase"/>
    <property type="match status" value="1"/>
</dbReference>
<sequence>MQQLSIRPVTVLSKTPAVAKPDNRETIEAGLQAHDKSLFIKDGWIRDPYIVTSPEGEYYLTGTTPLNDEDWVNTDPYNLGLGDYSCVGWKAHIWKSKDLIDWQPVENAFSLKDGIWAKTHPESFEETDPSKWLLWAPEIHWTGDRWALVHTSPFPHSGANLSLSNGAEPVGPWENPMGEKIARRHDPSLFNDDDGSWWLIWGATQIAKLKPDFSGFEGEPIKIGPSGDTKNMGHEGCLIMKIDGKYVLFGTGWSTGLMRRGTYNLYYAVADKITGPYSERKFVGRFLGHGTPFKTKDGNWWCTAFYNGNVPPLEKEGIENENLIFTAASINQRGTTIVPLDVFTDDDGELIIRAKVSEYATPGPDEAQKFDE</sequence>
<dbReference type="Pfam" id="PF04616">
    <property type="entry name" value="Glyco_hydro_43"/>
    <property type="match status" value="1"/>
</dbReference>
<dbReference type="AlphaFoldDB" id="A0A0D8JGB6"/>
<dbReference type="CDD" id="cd08986">
    <property type="entry name" value="GH43-like"/>
    <property type="match status" value="1"/>
</dbReference>
<keyword evidence="2 5" id="KW-0378">Hydrolase</keyword>
<dbReference type="Gene3D" id="2.115.10.20">
    <property type="entry name" value="Glycosyl hydrolase domain, family 43"/>
    <property type="match status" value="1"/>
</dbReference>
<name>A0A0D8JGB6_9BACT</name>
<evidence type="ECO:0000256" key="1">
    <source>
        <dbReference type="ARBA" id="ARBA00009865"/>
    </source>
</evidence>
<dbReference type="EMBL" id="JRHC01000001">
    <property type="protein sequence ID" value="KJF45734.1"/>
    <property type="molecule type" value="Genomic_DNA"/>
</dbReference>
<dbReference type="STRING" id="1544798.LH29_10315"/>
<dbReference type="Proteomes" id="UP000032544">
    <property type="component" value="Unassembled WGS sequence"/>
</dbReference>
<evidence type="ECO:0000313" key="6">
    <source>
        <dbReference type="EMBL" id="KJF45734.1"/>
    </source>
</evidence>